<evidence type="ECO:0000313" key="5">
    <source>
        <dbReference type="Proteomes" id="UP000263993"/>
    </source>
</evidence>
<dbReference type="PANTHER" id="PTHR43000">
    <property type="entry name" value="DTDP-D-GLUCOSE 4,6-DEHYDRATASE-RELATED"/>
    <property type="match status" value="1"/>
</dbReference>
<dbReference type="EMBL" id="QRGO01000001">
    <property type="protein sequence ID" value="RDV03155.1"/>
    <property type="molecule type" value="Genomic_DNA"/>
</dbReference>
<dbReference type="Proteomes" id="UP000263993">
    <property type="component" value="Unassembled WGS sequence"/>
</dbReference>
<reference evidence="5" key="1">
    <citation type="submission" date="2018-08" db="EMBL/GenBank/DDBJ databases">
        <authorList>
            <person name="Kim S.-J."/>
            <person name="Jung G.-Y."/>
        </authorList>
    </citation>
    <scope>NUCLEOTIDE SEQUENCE [LARGE SCALE GENOMIC DNA]</scope>
    <source>
        <strain evidence="5">GY_H</strain>
    </source>
</reference>
<gene>
    <name evidence="4" type="ORF">DXH78_00250</name>
</gene>
<keyword evidence="5" id="KW-1185">Reference proteome</keyword>
<evidence type="ECO:0000259" key="3">
    <source>
        <dbReference type="Pfam" id="PF01370"/>
    </source>
</evidence>
<dbReference type="Pfam" id="PF01370">
    <property type="entry name" value="Epimerase"/>
    <property type="match status" value="1"/>
</dbReference>
<dbReference type="OrthoDB" id="9801785at2"/>
<comment type="pathway">
    <text evidence="1">Bacterial outer membrane biogenesis; LPS O-antigen biosynthesis.</text>
</comment>
<dbReference type="SUPFAM" id="SSF51735">
    <property type="entry name" value="NAD(P)-binding Rossmann-fold domains"/>
    <property type="match status" value="1"/>
</dbReference>
<proteinExistence type="inferred from homology"/>
<sequence>MLSHGLAHAAPPRRAVVLGPGFIGNAAGARMSAAGAETLLLGREAVDLLADGADTRLASLLREDDALVVTAAEAPCKSAAMLARNVRMMGAVCAAIASRKPAYVLYASSDAVYADSDAPLTEESLVAPNSLHGIMHMTREAMLRDVVGAGFGVIRPTLVYGAADPHNGYGPNRFVRQAARGVPITLFGNGEERRDHILVDDVAELVRLMVWHRSAGILNAATGEVRSFNAIAQAAARFGSVAISTTPRSGPMPHNGYRPFGVAAVTVAFPQFRFTPFETGFDEMNQLVRHG</sequence>
<evidence type="ECO:0000313" key="4">
    <source>
        <dbReference type="EMBL" id="RDV03155.1"/>
    </source>
</evidence>
<dbReference type="AlphaFoldDB" id="A0A371B6D3"/>
<comment type="caution">
    <text evidence="4">The sequence shown here is derived from an EMBL/GenBank/DDBJ whole genome shotgun (WGS) entry which is preliminary data.</text>
</comment>
<evidence type="ECO:0000256" key="2">
    <source>
        <dbReference type="ARBA" id="ARBA00007637"/>
    </source>
</evidence>
<organism evidence="4 5">
    <name type="scientific">Undibacter mobilis</name>
    <dbReference type="NCBI Taxonomy" id="2292256"/>
    <lineage>
        <taxon>Bacteria</taxon>
        <taxon>Pseudomonadati</taxon>
        <taxon>Pseudomonadota</taxon>
        <taxon>Alphaproteobacteria</taxon>
        <taxon>Hyphomicrobiales</taxon>
        <taxon>Nitrobacteraceae</taxon>
        <taxon>Undibacter</taxon>
    </lineage>
</organism>
<accession>A0A371B6D3</accession>
<dbReference type="InterPro" id="IPR001509">
    <property type="entry name" value="Epimerase_deHydtase"/>
</dbReference>
<evidence type="ECO:0000256" key="1">
    <source>
        <dbReference type="ARBA" id="ARBA00005125"/>
    </source>
</evidence>
<protein>
    <submittedName>
        <fullName evidence="4">NAD-dependent epimerase/dehydratase family protein</fullName>
    </submittedName>
</protein>
<dbReference type="Gene3D" id="3.40.50.720">
    <property type="entry name" value="NAD(P)-binding Rossmann-like Domain"/>
    <property type="match status" value="1"/>
</dbReference>
<dbReference type="RefSeq" id="WP_115515183.1">
    <property type="nucleotide sequence ID" value="NZ_QRGO01000001.1"/>
</dbReference>
<comment type="similarity">
    <text evidence="2">Belongs to the NAD(P)-dependent epimerase/dehydratase family.</text>
</comment>
<dbReference type="InterPro" id="IPR036291">
    <property type="entry name" value="NAD(P)-bd_dom_sf"/>
</dbReference>
<feature type="domain" description="NAD-dependent epimerase/dehydratase" evidence="3">
    <location>
        <begin position="19"/>
        <end position="215"/>
    </location>
</feature>
<name>A0A371B6D3_9BRAD</name>